<accession>A0AAW0RY78</accession>
<keyword evidence="2" id="KW-1185">Reference proteome</keyword>
<proteinExistence type="predicted"/>
<dbReference type="AlphaFoldDB" id="A0AAW0RY78"/>
<evidence type="ECO:0000313" key="1">
    <source>
        <dbReference type="EMBL" id="KAK8147212.1"/>
    </source>
</evidence>
<reference evidence="1 2" key="1">
    <citation type="submission" date="2020-02" db="EMBL/GenBank/DDBJ databases">
        <title>Comparative genomics of the hypocrealean fungal genus Beauvera.</title>
        <authorList>
            <person name="Showalter D.N."/>
            <person name="Bushley K.E."/>
            <person name="Rehner S.A."/>
        </authorList>
    </citation>
    <scope>NUCLEOTIDE SEQUENCE [LARGE SCALE GENOMIC DNA]</scope>
    <source>
        <strain evidence="1 2">ARSEF4384</strain>
    </source>
</reference>
<organism evidence="1 2">
    <name type="scientific">Beauveria asiatica</name>
    <dbReference type="NCBI Taxonomy" id="1069075"/>
    <lineage>
        <taxon>Eukaryota</taxon>
        <taxon>Fungi</taxon>
        <taxon>Dikarya</taxon>
        <taxon>Ascomycota</taxon>
        <taxon>Pezizomycotina</taxon>
        <taxon>Sordariomycetes</taxon>
        <taxon>Hypocreomycetidae</taxon>
        <taxon>Hypocreales</taxon>
        <taxon>Cordycipitaceae</taxon>
        <taxon>Beauveria</taxon>
    </lineage>
</organism>
<sequence>MAKNWHDSAQIDDGPVDFILAALKPPPFAHRPSASSVAMTDNLVGLVAFDPFVLGGLAKAQL</sequence>
<evidence type="ECO:0000313" key="2">
    <source>
        <dbReference type="Proteomes" id="UP001397290"/>
    </source>
</evidence>
<dbReference type="EMBL" id="JAAHCF010000163">
    <property type="protein sequence ID" value="KAK8147212.1"/>
    <property type="molecule type" value="Genomic_DNA"/>
</dbReference>
<dbReference type="Proteomes" id="UP001397290">
    <property type="component" value="Unassembled WGS sequence"/>
</dbReference>
<protein>
    <submittedName>
        <fullName evidence="1">Uncharacterized protein</fullName>
    </submittedName>
</protein>
<comment type="caution">
    <text evidence="1">The sequence shown here is derived from an EMBL/GenBank/DDBJ whole genome shotgun (WGS) entry which is preliminary data.</text>
</comment>
<gene>
    <name evidence="1" type="ORF">G3M48_002010</name>
</gene>
<name>A0AAW0RY78_9HYPO</name>